<protein>
    <submittedName>
        <fullName evidence="6">Transcriptional regulator</fullName>
    </submittedName>
</protein>
<dbReference type="InterPro" id="IPR036388">
    <property type="entry name" value="WH-like_DNA-bd_sf"/>
</dbReference>
<evidence type="ECO:0000313" key="6">
    <source>
        <dbReference type="EMBL" id="AJA45649.1"/>
    </source>
</evidence>
<dbReference type="SUPFAM" id="SSF53850">
    <property type="entry name" value="Periplasmic binding protein-like II"/>
    <property type="match status" value="1"/>
</dbReference>
<organism evidence="6 7">
    <name type="scientific">Frischella perrara</name>
    <dbReference type="NCBI Taxonomy" id="1267021"/>
    <lineage>
        <taxon>Bacteria</taxon>
        <taxon>Pseudomonadati</taxon>
        <taxon>Pseudomonadota</taxon>
        <taxon>Gammaproteobacteria</taxon>
        <taxon>Orbales</taxon>
        <taxon>Orbaceae</taxon>
        <taxon>Frischella</taxon>
    </lineage>
</organism>
<dbReference type="PANTHER" id="PTHR30537:SF5">
    <property type="entry name" value="HTH-TYPE TRANSCRIPTIONAL ACTIVATOR TTDR-RELATED"/>
    <property type="match status" value="1"/>
</dbReference>
<keyword evidence="7" id="KW-1185">Reference proteome</keyword>
<evidence type="ECO:0000313" key="7">
    <source>
        <dbReference type="Proteomes" id="UP000030901"/>
    </source>
</evidence>
<comment type="similarity">
    <text evidence="1">Belongs to the LysR transcriptional regulatory family.</text>
</comment>
<dbReference type="GO" id="GO:0003700">
    <property type="term" value="F:DNA-binding transcription factor activity"/>
    <property type="evidence" value="ECO:0007669"/>
    <property type="project" value="InterPro"/>
</dbReference>
<keyword evidence="3" id="KW-0238">DNA-binding</keyword>
<evidence type="ECO:0000256" key="1">
    <source>
        <dbReference type="ARBA" id="ARBA00009437"/>
    </source>
</evidence>
<evidence type="ECO:0000256" key="4">
    <source>
        <dbReference type="ARBA" id="ARBA00023163"/>
    </source>
</evidence>
<dbReference type="FunFam" id="3.40.190.290:FF:000001">
    <property type="entry name" value="Transcriptional regulator, LysR family"/>
    <property type="match status" value="1"/>
</dbReference>
<dbReference type="OrthoDB" id="9815676at2"/>
<dbReference type="KEGG" id="fpp:FPB0191_01833"/>
<dbReference type="STRING" id="1267021.FPB0191_01833"/>
<dbReference type="InterPro" id="IPR005119">
    <property type="entry name" value="LysR_subst-bd"/>
</dbReference>
<dbReference type="EMBL" id="CP009056">
    <property type="protein sequence ID" value="AJA45649.1"/>
    <property type="molecule type" value="Genomic_DNA"/>
</dbReference>
<dbReference type="GO" id="GO:0006351">
    <property type="term" value="P:DNA-templated transcription"/>
    <property type="evidence" value="ECO:0007669"/>
    <property type="project" value="TreeGrafter"/>
</dbReference>
<dbReference type="GO" id="GO:0043565">
    <property type="term" value="F:sequence-specific DNA binding"/>
    <property type="evidence" value="ECO:0007669"/>
    <property type="project" value="TreeGrafter"/>
</dbReference>
<dbReference type="Pfam" id="PF03466">
    <property type="entry name" value="LysR_substrate"/>
    <property type="match status" value="1"/>
</dbReference>
<evidence type="ECO:0000259" key="5">
    <source>
        <dbReference type="PROSITE" id="PS50931"/>
    </source>
</evidence>
<keyword evidence="4" id="KW-0804">Transcription</keyword>
<proteinExistence type="inferred from homology"/>
<dbReference type="CDD" id="cd08477">
    <property type="entry name" value="PBP2_CrgA_like_8"/>
    <property type="match status" value="1"/>
</dbReference>
<dbReference type="SUPFAM" id="SSF46785">
    <property type="entry name" value="Winged helix' DNA-binding domain"/>
    <property type="match status" value="1"/>
</dbReference>
<sequence>MDRLTSMSVFVKAVELGSFSATANVFNMSPQLVGKHVRMLEEHLNVRLLNRTTRHQSLTEVGRAFYERAKNILAEVEESEAIAAQINAIPRGRIKISAPTTFGTHALAPQLPEFLSTYPEISIDLSLTNRIVDLIDEGFDLVFRVGELPDSGLIARKLKPYQLILCAAPLYLKSSPPINSPKDLKYHECLGFSHTTLQTHWQFEGSEGHFSVPVSGRFMTDSGDALLPAAIAGLGIMLQSAEMVTPAIEKGLLVHLLPDYHVPTRPMHILYASNRHVLPKLRCFIDFCIQKFGEDEQS</sequence>
<dbReference type="HOGENOM" id="CLU_039613_16_3_6"/>
<dbReference type="PANTHER" id="PTHR30537">
    <property type="entry name" value="HTH-TYPE TRANSCRIPTIONAL REGULATOR"/>
    <property type="match status" value="1"/>
</dbReference>
<evidence type="ECO:0000256" key="2">
    <source>
        <dbReference type="ARBA" id="ARBA00023015"/>
    </source>
</evidence>
<dbReference type="InterPro" id="IPR000847">
    <property type="entry name" value="LysR_HTH_N"/>
</dbReference>
<feature type="domain" description="HTH lysR-type" evidence="5">
    <location>
        <begin position="1"/>
        <end position="59"/>
    </location>
</feature>
<dbReference type="AlphaFoldDB" id="A0A0A7S2A6"/>
<dbReference type="PROSITE" id="PS50931">
    <property type="entry name" value="HTH_LYSR"/>
    <property type="match status" value="1"/>
</dbReference>
<accession>A0A0A7S2A6</accession>
<gene>
    <name evidence="6" type="ORF">FPB0191_01833</name>
</gene>
<keyword evidence="2" id="KW-0805">Transcription regulation</keyword>
<dbReference type="InterPro" id="IPR058163">
    <property type="entry name" value="LysR-type_TF_proteobact-type"/>
</dbReference>
<dbReference type="Gene3D" id="1.10.10.10">
    <property type="entry name" value="Winged helix-like DNA-binding domain superfamily/Winged helix DNA-binding domain"/>
    <property type="match status" value="1"/>
</dbReference>
<dbReference type="Pfam" id="PF00126">
    <property type="entry name" value="HTH_1"/>
    <property type="match status" value="1"/>
</dbReference>
<dbReference type="InterPro" id="IPR036390">
    <property type="entry name" value="WH_DNA-bd_sf"/>
</dbReference>
<dbReference type="Gene3D" id="3.40.190.290">
    <property type="match status" value="1"/>
</dbReference>
<dbReference type="RefSeq" id="WP_082018297.1">
    <property type="nucleotide sequence ID" value="NZ_CP009056.1"/>
</dbReference>
<dbReference type="FunFam" id="1.10.10.10:FF:000001">
    <property type="entry name" value="LysR family transcriptional regulator"/>
    <property type="match status" value="1"/>
</dbReference>
<dbReference type="Proteomes" id="UP000030901">
    <property type="component" value="Chromosome"/>
</dbReference>
<name>A0A0A7S2A6_FRIPE</name>
<reference evidence="6 7" key="1">
    <citation type="journal article" date="2014" name="Appl. Environ. Microbiol.">
        <title>Gut symbionts from distinct hosts exhibit genotoxic activity via divergent colibactin biosynthetic pathways.</title>
        <authorList>
            <person name="Engel P."/>
            <person name="Vizcaino M.I."/>
            <person name="Crawford J.M."/>
        </authorList>
    </citation>
    <scope>NUCLEOTIDE SEQUENCE [LARGE SCALE GENOMIC DNA]</scope>
    <source>
        <strain evidence="6 7">PEB0191</strain>
    </source>
</reference>
<evidence type="ECO:0000256" key="3">
    <source>
        <dbReference type="ARBA" id="ARBA00023125"/>
    </source>
</evidence>